<dbReference type="AlphaFoldDB" id="A0A437LS23"/>
<evidence type="ECO:0000256" key="1">
    <source>
        <dbReference type="SAM" id="SignalP"/>
    </source>
</evidence>
<dbReference type="Proteomes" id="UP000288587">
    <property type="component" value="Unassembled WGS sequence"/>
</dbReference>
<evidence type="ECO:0000313" key="3">
    <source>
        <dbReference type="Proteomes" id="UP000288587"/>
    </source>
</evidence>
<feature type="chain" id="PRO_5019412265" evidence="1">
    <location>
        <begin position="22"/>
        <end position="190"/>
    </location>
</feature>
<protein>
    <submittedName>
        <fullName evidence="2">DUF2059 domain-containing protein</fullName>
    </submittedName>
</protein>
<keyword evidence="3" id="KW-1185">Reference proteome</keyword>
<accession>A0A437LS23</accession>
<feature type="signal peptide" evidence="1">
    <location>
        <begin position="1"/>
        <end position="21"/>
    </location>
</feature>
<name>A0A437LS23_9BURK</name>
<evidence type="ECO:0000313" key="2">
    <source>
        <dbReference type="EMBL" id="RVT88194.1"/>
    </source>
</evidence>
<dbReference type="OrthoDB" id="8902809at2"/>
<keyword evidence="1" id="KW-0732">Signal</keyword>
<organism evidence="2 3">
    <name type="scientific">Inhella crocodyli</name>
    <dbReference type="NCBI Taxonomy" id="2499851"/>
    <lineage>
        <taxon>Bacteria</taxon>
        <taxon>Pseudomonadati</taxon>
        <taxon>Pseudomonadota</taxon>
        <taxon>Betaproteobacteria</taxon>
        <taxon>Burkholderiales</taxon>
        <taxon>Sphaerotilaceae</taxon>
        <taxon>Inhella</taxon>
    </lineage>
</organism>
<dbReference type="RefSeq" id="WP_127681109.1">
    <property type="nucleotide sequence ID" value="NZ_SACM01000001.1"/>
</dbReference>
<proteinExistence type="predicted"/>
<comment type="caution">
    <text evidence="2">The sequence shown here is derived from an EMBL/GenBank/DDBJ whole genome shotgun (WGS) entry which is preliminary data.</text>
</comment>
<gene>
    <name evidence="2" type="ORF">EOD73_04125</name>
</gene>
<sequence>MKSLKLALASTLLFSAGWALAQGADAEKKALVAKIVKLQQPAMEQFALGLVQGPMQQMLRSAEQVVMARVPAEKREATGNAMVAEAQAALRELEPSLKASGAKHAAQTYGAALEAKFSASELKEILQVLESPTMRRFSQMGPELNQSMAQAIAKDTKGNVESRLKALDQKLVQLVNAALPAPNAPSPKQP</sequence>
<reference evidence="2 3" key="1">
    <citation type="submission" date="2019-01" db="EMBL/GenBank/DDBJ databases">
        <authorList>
            <person name="Chen W.-M."/>
        </authorList>
    </citation>
    <scope>NUCLEOTIDE SEQUENCE [LARGE SCALE GENOMIC DNA]</scope>
    <source>
        <strain evidence="2 3">CCP-18</strain>
    </source>
</reference>
<dbReference type="EMBL" id="SACM01000001">
    <property type="protein sequence ID" value="RVT88194.1"/>
    <property type="molecule type" value="Genomic_DNA"/>
</dbReference>